<feature type="transmembrane region" description="Helical" evidence="1">
    <location>
        <begin position="309"/>
        <end position="329"/>
    </location>
</feature>
<evidence type="ECO:0000256" key="1">
    <source>
        <dbReference type="SAM" id="Phobius"/>
    </source>
</evidence>
<comment type="caution">
    <text evidence="2">The sequence shown here is derived from an EMBL/GenBank/DDBJ whole genome shotgun (WGS) entry which is preliminary data.</text>
</comment>
<dbReference type="PANTHER" id="PTHR35337">
    <property type="entry name" value="SLR1478 PROTEIN"/>
    <property type="match status" value="1"/>
</dbReference>
<dbReference type="Pfam" id="PF01944">
    <property type="entry name" value="SpoIIM"/>
    <property type="match status" value="1"/>
</dbReference>
<accession>A0A7V2T217</accession>
<name>A0A7V2T217_LEUMU</name>
<dbReference type="InterPro" id="IPR002798">
    <property type="entry name" value="SpoIIM-like"/>
</dbReference>
<keyword evidence="1" id="KW-1133">Transmembrane helix</keyword>
<sequence length="336" mass="38215">MSTVKQSQFIEKHQQQWDDFTAWLDYQELPARKKRSKKNPIEPPKEIDLPNVYRQICHHYSLANSRMYSPVLVKQLNHLVTRGHQTLYSAHTNFWHHIKQFFAAGFPALMRKEWRLFVLAGALFYIPFFAMIIAIQVQPDLVYSVMDGAQVRSMEAMYDPDSVTHKLGRERESDSDLYMFGFYIKNNTGIGFRNFAGGMLFGVGTLFFLIFNGLFIGAAAGHLTHLEFIDTFWGFVLGHGSFELTAIVISGVAGLKLAAALIKPERKSRIRALIDNGKIAVQIMYGAAVMFIIAAFIEAFWSSMVLPVVIKYLVAAVLWALVIAYFWLLGREKTNG</sequence>
<dbReference type="Proteomes" id="UP000885750">
    <property type="component" value="Unassembled WGS sequence"/>
</dbReference>
<proteinExistence type="predicted"/>
<evidence type="ECO:0000313" key="2">
    <source>
        <dbReference type="EMBL" id="HFC93706.1"/>
    </source>
</evidence>
<dbReference type="PANTHER" id="PTHR35337:SF1">
    <property type="entry name" value="SLR1478 PROTEIN"/>
    <property type="match status" value="1"/>
</dbReference>
<feature type="transmembrane region" description="Helical" evidence="1">
    <location>
        <begin position="283"/>
        <end position="303"/>
    </location>
</feature>
<gene>
    <name evidence="2" type="ORF">ENJ51_12945</name>
</gene>
<dbReference type="AlphaFoldDB" id="A0A7V2T217"/>
<protein>
    <submittedName>
        <fullName evidence="2">Stage II sporulation protein M</fullName>
    </submittedName>
</protein>
<keyword evidence="1" id="KW-0812">Transmembrane</keyword>
<feature type="transmembrane region" description="Helical" evidence="1">
    <location>
        <begin position="116"/>
        <end position="137"/>
    </location>
</feature>
<feature type="transmembrane region" description="Helical" evidence="1">
    <location>
        <begin position="203"/>
        <end position="224"/>
    </location>
</feature>
<keyword evidence="1" id="KW-0472">Membrane</keyword>
<dbReference type="EMBL" id="DRMS01000489">
    <property type="protein sequence ID" value="HFC93706.1"/>
    <property type="molecule type" value="Genomic_DNA"/>
</dbReference>
<reference evidence="2" key="1">
    <citation type="journal article" date="2020" name="mSystems">
        <title>Genome- and Community-Level Interaction Insights into Carbon Utilization and Element Cycling Functions of Hydrothermarchaeota in Hydrothermal Sediment.</title>
        <authorList>
            <person name="Zhou Z."/>
            <person name="Liu Y."/>
            <person name="Xu W."/>
            <person name="Pan J."/>
            <person name="Luo Z.H."/>
            <person name="Li M."/>
        </authorList>
    </citation>
    <scope>NUCLEOTIDE SEQUENCE [LARGE SCALE GENOMIC DNA]</scope>
    <source>
        <strain evidence="2">HyVt-493</strain>
    </source>
</reference>
<organism evidence="2">
    <name type="scientific">Leucothrix mucor</name>
    <dbReference type="NCBI Taxonomy" id="45248"/>
    <lineage>
        <taxon>Bacteria</taxon>
        <taxon>Pseudomonadati</taxon>
        <taxon>Pseudomonadota</taxon>
        <taxon>Gammaproteobacteria</taxon>
        <taxon>Thiotrichales</taxon>
        <taxon>Thiotrichaceae</taxon>
        <taxon>Leucothrix</taxon>
    </lineage>
</organism>